<dbReference type="PANTHER" id="PTHR21580:SF60">
    <property type="entry name" value="SPERM-TAIL PG-RICH REPEAT-CONTAINING PROTEIN 2"/>
    <property type="match status" value="1"/>
</dbReference>
<keyword evidence="4" id="KW-1185">Reference proteome</keyword>
<reference evidence="2 4" key="1">
    <citation type="submission" date="2024-04" db="EMBL/GenBank/DDBJ databases">
        <title>Tritrichomonas musculus Genome.</title>
        <authorList>
            <person name="Alves-Ferreira E."/>
            <person name="Grigg M."/>
            <person name="Lorenzi H."/>
            <person name="Galac M."/>
        </authorList>
    </citation>
    <scope>NUCLEOTIDE SEQUENCE [LARGE SCALE GENOMIC DNA]</scope>
    <source>
        <strain evidence="2 4">EAF2021</strain>
    </source>
</reference>
<evidence type="ECO:0000256" key="1">
    <source>
        <dbReference type="SAM" id="MobiDB-lite"/>
    </source>
</evidence>
<evidence type="ECO:0000313" key="3">
    <source>
        <dbReference type="EMBL" id="KAK8842641.1"/>
    </source>
</evidence>
<gene>
    <name evidence="2" type="ORF">M9Y10_018052</name>
    <name evidence="3" type="ORF">M9Y10_025500</name>
</gene>
<dbReference type="EMBL" id="JAPFFF010000228">
    <property type="protein sequence ID" value="KAK8835138.1"/>
    <property type="molecule type" value="Genomic_DNA"/>
</dbReference>
<organism evidence="2 4">
    <name type="scientific">Tritrichomonas musculus</name>
    <dbReference type="NCBI Taxonomy" id="1915356"/>
    <lineage>
        <taxon>Eukaryota</taxon>
        <taxon>Metamonada</taxon>
        <taxon>Parabasalia</taxon>
        <taxon>Tritrichomonadida</taxon>
        <taxon>Tritrichomonadidae</taxon>
        <taxon>Tritrichomonas</taxon>
    </lineage>
</organism>
<sequence>MSITTRSPRNFNLESKATSPQVGPGTYEATSGLVVQNDSPYPFMTTAARFVDNPNPNPGPADYNPVMPSTDIRGGGCMMRSVTGRKYFDIIDAPDSCKYQHLRNWEKDLKGPQKRPRAPMSSRSPRSFEPKPYMDATPADYNLRPSYDKGVQISRSARPKEKFNDVPGPGAYDCDRAPRRRKGKLPSREFISSRPRDIFPVSDSIIDNPGLGHQEWQKPKQSRAPFGSKQRRKNFWASKKTPGPGQYDVETKRKYRNNSAPFGSRGPRDWAAPNDNPGPGSYKDHFKRKYKNDPDRPFGQRAPKYPNNYYDNPNGPGQYDVDAGDIIHHLKEISTNSPSFKITTDRTPFKGDPSIPGPGKYYPEIGIRQSDNHKLRKCIDGSQRYKEGTFIGNKINDAPGPGMYDPEKPEKKRDKGAYIPHSPRGTWVRNTCAPSPEKYNIDSDLVKPSMNVTYSICKM</sequence>
<dbReference type="InterPro" id="IPR051291">
    <property type="entry name" value="CIMAP"/>
</dbReference>
<dbReference type="PANTHER" id="PTHR21580">
    <property type="entry name" value="SHIPPO-1-RELATED"/>
    <property type="match status" value="1"/>
</dbReference>
<name>A0ABR2GMH6_9EUKA</name>
<feature type="region of interest" description="Disordered" evidence="1">
    <location>
        <begin position="338"/>
        <end position="362"/>
    </location>
</feature>
<comment type="caution">
    <text evidence="2">The sequence shown here is derived from an EMBL/GenBank/DDBJ whole genome shotgun (WGS) entry which is preliminary data.</text>
</comment>
<proteinExistence type="predicted"/>
<feature type="compositionally biased region" description="Basic and acidic residues" evidence="1">
    <location>
        <begin position="405"/>
        <end position="416"/>
    </location>
</feature>
<dbReference type="InterPro" id="IPR010736">
    <property type="entry name" value="SHIPPO-rpt"/>
</dbReference>
<dbReference type="Pfam" id="PF07004">
    <property type="entry name" value="SHIPPO-rpt"/>
    <property type="match status" value="3"/>
</dbReference>
<feature type="compositionally biased region" description="Polar residues" evidence="1">
    <location>
        <begin position="1"/>
        <end position="21"/>
    </location>
</feature>
<evidence type="ECO:0000313" key="2">
    <source>
        <dbReference type="EMBL" id="KAK8835138.1"/>
    </source>
</evidence>
<feature type="region of interest" description="Disordered" evidence="1">
    <location>
        <begin position="1"/>
        <end position="25"/>
    </location>
</feature>
<feature type="compositionally biased region" description="Low complexity" evidence="1">
    <location>
        <begin position="118"/>
        <end position="127"/>
    </location>
</feature>
<protein>
    <submittedName>
        <fullName evidence="2">Sperm-tail PG-rich repeat-containing protein 2</fullName>
    </submittedName>
</protein>
<feature type="region of interest" description="Disordered" evidence="1">
    <location>
        <begin position="108"/>
        <end position="303"/>
    </location>
</feature>
<accession>A0ABR2GMH6</accession>
<feature type="region of interest" description="Disordered" evidence="1">
    <location>
        <begin position="391"/>
        <end position="423"/>
    </location>
</feature>
<dbReference type="Proteomes" id="UP001470230">
    <property type="component" value="Unassembled WGS sequence"/>
</dbReference>
<evidence type="ECO:0000313" key="4">
    <source>
        <dbReference type="Proteomes" id="UP001470230"/>
    </source>
</evidence>
<dbReference type="EMBL" id="JAPFFF010000037">
    <property type="protein sequence ID" value="KAK8842641.1"/>
    <property type="molecule type" value="Genomic_DNA"/>
</dbReference>